<keyword evidence="6 10" id="KW-0418">Kinase</keyword>
<dbReference type="InterPro" id="IPR005467">
    <property type="entry name" value="His_kinase_dom"/>
</dbReference>
<keyword evidence="7" id="KW-0067">ATP-binding</keyword>
<evidence type="ECO:0000256" key="5">
    <source>
        <dbReference type="ARBA" id="ARBA00022741"/>
    </source>
</evidence>
<dbReference type="Proteomes" id="UP000476411">
    <property type="component" value="Chromosome"/>
</dbReference>
<dbReference type="InterPro" id="IPR036890">
    <property type="entry name" value="HATPase_C_sf"/>
</dbReference>
<keyword evidence="8" id="KW-1133">Transmembrane helix</keyword>
<dbReference type="Gene3D" id="3.30.565.10">
    <property type="entry name" value="Histidine kinase-like ATPase, C-terminal domain"/>
    <property type="match status" value="1"/>
</dbReference>
<dbReference type="AlphaFoldDB" id="A0A6B9ZD40"/>
<dbReference type="InterPro" id="IPR011990">
    <property type="entry name" value="TPR-like_helical_dom_sf"/>
</dbReference>
<dbReference type="RefSeq" id="WP_162330941.1">
    <property type="nucleotide sequence ID" value="NZ_CP048113.1"/>
</dbReference>
<dbReference type="SUPFAM" id="SSF55874">
    <property type="entry name" value="ATPase domain of HSP90 chaperone/DNA topoisomerase II/histidine kinase"/>
    <property type="match status" value="1"/>
</dbReference>
<reference evidence="10 11" key="1">
    <citation type="submission" date="2020-01" db="EMBL/GenBank/DDBJ databases">
        <title>Complete genome sequence of Chitinophaga sp. H33E-04 isolated from quinoa roots.</title>
        <authorList>
            <person name="Weon H.-Y."/>
            <person name="Lee S.A."/>
        </authorList>
    </citation>
    <scope>NUCLEOTIDE SEQUENCE [LARGE SCALE GENOMIC DNA]</scope>
    <source>
        <strain evidence="10 11">H33E-04</strain>
    </source>
</reference>
<gene>
    <name evidence="10" type="ORF">GWR21_06495</name>
</gene>
<organism evidence="10 11">
    <name type="scientific">Chitinophaga agri</name>
    <dbReference type="NCBI Taxonomy" id="2703787"/>
    <lineage>
        <taxon>Bacteria</taxon>
        <taxon>Pseudomonadati</taxon>
        <taxon>Bacteroidota</taxon>
        <taxon>Chitinophagia</taxon>
        <taxon>Chitinophagales</taxon>
        <taxon>Chitinophagaceae</taxon>
        <taxon>Chitinophaga</taxon>
    </lineage>
</organism>
<sequence>MKRFLVQSTGNFLYGVSQGRIDKDSAMIYSCDIYQLSKLTPYNEDYKTGKDYPGQALIDAGKVEQATQLLNSIKGTPRLQLLAELGNYYLHRAGADKDDLAAASKYANLLLQESTNATDPFWQVQAYWLLGNTGAQARDLEKSQGYFVQAVALCRKTGNEPLLGRTLLYQADALPPGAPQKENIFREVTAIAKKHHLPILEHRTLSISSLEHLQSNPALVEKEVQRLMEIQKEIGFLHNQFGNYTLSFLHLVKADAIGTLKYTEMVMNDMVATKDTAFSAIYCMRQANLKSNTKNYDEALYWCDRALSVPLTKETQLVWYRAFIYRVSVLRWMDRPAAAVQYADSFSRIHPPLDDLDKMLLTAETAASYEELGNEKMALENYLQFLDLAQHFPPHFTYGETMQGYSMVANFYLKKKAFGAAKQYASLILAHPLVKSSPADLARAYTILFKVDSATGNYASAISNLQQYQLYTDSVYSLNQRKAMDALTVRYETQKKDQDIRILKQDSQLQKAQLSRSSMIGRITLGGIALLLIIVGLLYNQYRIKRKSSLDALARNTVLQQLLDEKEWLLREVHHRVKNNLQTIVSLLESQSAYLENDALLAIQESQNRIHAMSLIHQKLYHDENVSSVNMGNYLPELIQYLRQSYNVRNNVCFNVQVDEIELDVSQAIPLGLIVNEAITNAIKYAFPRGATGQSISVALLAEDTRAQLYVADNGIGIKPAVLAARAHGLGLKLIRGLAKDIEAELNINGDNGTTITISFEISQPLGNVAREKTAILG</sequence>
<dbReference type="GO" id="GO:0005524">
    <property type="term" value="F:ATP binding"/>
    <property type="evidence" value="ECO:0007669"/>
    <property type="project" value="UniProtKB-KW"/>
</dbReference>
<evidence type="ECO:0000259" key="9">
    <source>
        <dbReference type="PROSITE" id="PS50109"/>
    </source>
</evidence>
<evidence type="ECO:0000256" key="3">
    <source>
        <dbReference type="ARBA" id="ARBA00022553"/>
    </source>
</evidence>
<proteinExistence type="predicted"/>
<feature type="transmembrane region" description="Helical" evidence="8">
    <location>
        <begin position="519"/>
        <end position="539"/>
    </location>
</feature>
<accession>A0A6B9ZD40</accession>
<dbReference type="GO" id="GO:0004673">
    <property type="term" value="F:protein histidine kinase activity"/>
    <property type="evidence" value="ECO:0007669"/>
    <property type="project" value="UniProtKB-EC"/>
</dbReference>
<dbReference type="SMART" id="SM00387">
    <property type="entry name" value="HATPase_c"/>
    <property type="match status" value="1"/>
</dbReference>
<evidence type="ECO:0000256" key="6">
    <source>
        <dbReference type="ARBA" id="ARBA00022777"/>
    </source>
</evidence>
<keyword evidence="3" id="KW-0597">Phosphoprotein</keyword>
<dbReference type="EC" id="2.7.13.3" evidence="2"/>
<dbReference type="SUPFAM" id="SSF48452">
    <property type="entry name" value="TPR-like"/>
    <property type="match status" value="1"/>
</dbReference>
<feature type="domain" description="Histidine kinase" evidence="9">
    <location>
        <begin position="572"/>
        <end position="764"/>
    </location>
</feature>
<evidence type="ECO:0000256" key="7">
    <source>
        <dbReference type="ARBA" id="ARBA00022840"/>
    </source>
</evidence>
<dbReference type="InterPro" id="IPR003594">
    <property type="entry name" value="HATPase_dom"/>
</dbReference>
<dbReference type="EMBL" id="CP048113">
    <property type="protein sequence ID" value="QHS59244.1"/>
    <property type="molecule type" value="Genomic_DNA"/>
</dbReference>
<evidence type="ECO:0000313" key="11">
    <source>
        <dbReference type="Proteomes" id="UP000476411"/>
    </source>
</evidence>
<evidence type="ECO:0000256" key="4">
    <source>
        <dbReference type="ARBA" id="ARBA00022679"/>
    </source>
</evidence>
<dbReference type="KEGG" id="chih:GWR21_06495"/>
<comment type="catalytic activity">
    <reaction evidence="1">
        <text>ATP + protein L-histidine = ADP + protein N-phospho-L-histidine.</text>
        <dbReference type="EC" id="2.7.13.3"/>
    </reaction>
</comment>
<name>A0A6B9ZD40_9BACT</name>
<keyword evidence="8" id="KW-0812">Transmembrane</keyword>
<keyword evidence="5" id="KW-0547">Nucleotide-binding</keyword>
<evidence type="ECO:0000313" key="10">
    <source>
        <dbReference type="EMBL" id="QHS59244.1"/>
    </source>
</evidence>
<protein>
    <recommendedName>
        <fullName evidence="2">histidine kinase</fullName>
        <ecNumber evidence="2">2.7.13.3</ecNumber>
    </recommendedName>
</protein>
<dbReference type="InterPro" id="IPR011495">
    <property type="entry name" value="Sig_transdc_His_kin_sub2_dim/P"/>
</dbReference>
<evidence type="ECO:0000256" key="8">
    <source>
        <dbReference type="SAM" id="Phobius"/>
    </source>
</evidence>
<dbReference type="Pfam" id="PF07568">
    <property type="entry name" value="HisKA_2"/>
    <property type="match status" value="1"/>
</dbReference>
<dbReference type="Gene3D" id="1.25.40.10">
    <property type="entry name" value="Tetratricopeptide repeat domain"/>
    <property type="match status" value="1"/>
</dbReference>
<dbReference type="Gene3D" id="3.30.450.20">
    <property type="entry name" value="PAS domain"/>
    <property type="match status" value="1"/>
</dbReference>
<dbReference type="PANTHER" id="PTHR41523">
    <property type="entry name" value="TWO-COMPONENT SYSTEM SENSOR PROTEIN"/>
    <property type="match status" value="1"/>
</dbReference>
<keyword evidence="4" id="KW-0808">Transferase</keyword>
<evidence type="ECO:0000256" key="2">
    <source>
        <dbReference type="ARBA" id="ARBA00012438"/>
    </source>
</evidence>
<dbReference type="PANTHER" id="PTHR41523:SF8">
    <property type="entry name" value="ETHYLENE RESPONSE SENSOR PROTEIN"/>
    <property type="match status" value="1"/>
</dbReference>
<keyword evidence="8" id="KW-0472">Membrane</keyword>
<keyword evidence="11" id="KW-1185">Reference proteome</keyword>
<evidence type="ECO:0000256" key="1">
    <source>
        <dbReference type="ARBA" id="ARBA00000085"/>
    </source>
</evidence>
<dbReference type="Pfam" id="PF13581">
    <property type="entry name" value="HATPase_c_2"/>
    <property type="match status" value="1"/>
</dbReference>
<dbReference type="PROSITE" id="PS50109">
    <property type="entry name" value="HIS_KIN"/>
    <property type="match status" value="1"/>
</dbReference>